<organism evidence="1 2">
    <name type="scientific">Albula goreensis</name>
    <dbReference type="NCBI Taxonomy" id="1534307"/>
    <lineage>
        <taxon>Eukaryota</taxon>
        <taxon>Metazoa</taxon>
        <taxon>Chordata</taxon>
        <taxon>Craniata</taxon>
        <taxon>Vertebrata</taxon>
        <taxon>Euteleostomi</taxon>
        <taxon>Actinopterygii</taxon>
        <taxon>Neopterygii</taxon>
        <taxon>Teleostei</taxon>
        <taxon>Albuliformes</taxon>
        <taxon>Albulidae</taxon>
        <taxon>Albula</taxon>
    </lineage>
</organism>
<dbReference type="AlphaFoldDB" id="A0A8T3DAE8"/>
<dbReference type="Proteomes" id="UP000829720">
    <property type="component" value="Unassembled WGS sequence"/>
</dbReference>
<name>A0A8T3DAE8_9TELE</name>
<accession>A0A8T3DAE8</accession>
<keyword evidence="2" id="KW-1185">Reference proteome</keyword>
<dbReference type="EMBL" id="JAERUA010000010">
    <property type="protein sequence ID" value="KAI1894243.1"/>
    <property type="molecule type" value="Genomic_DNA"/>
</dbReference>
<sequence length="89" mass="9734">MTYQDQGQLLGRSEFPGGKHFTAAYMSCPVLNAIVSLTEADCDTKETTDHRDYKTGQEVGSIPLLMAKISNSANTQMHGENAYDVKCAM</sequence>
<gene>
    <name evidence="1" type="ORF">AGOR_G00113810</name>
</gene>
<protein>
    <submittedName>
        <fullName evidence="1">Uncharacterized protein</fullName>
    </submittedName>
</protein>
<evidence type="ECO:0000313" key="1">
    <source>
        <dbReference type="EMBL" id="KAI1894243.1"/>
    </source>
</evidence>
<proteinExistence type="predicted"/>
<reference evidence="1" key="1">
    <citation type="submission" date="2021-01" db="EMBL/GenBank/DDBJ databases">
        <authorList>
            <person name="Zahm M."/>
            <person name="Roques C."/>
            <person name="Cabau C."/>
            <person name="Klopp C."/>
            <person name="Donnadieu C."/>
            <person name="Jouanno E."/>
            <person name="Lampietro C."/>
            <person name="Louis A."/>
            <person name="Herpin A."/>
            <person name="Echchiki A."/>
            <person name="Berthelot C."/>
            <person name="Parey E."/>
            <person name="Roest-Crollius H."/>
            <person name="Braasch I."/>
            <person name="Postlethwait J."/>
            <person name="Bobe J."/>
            <person name="Montfort J."/>
            <person name="Bouchez O."/>
            <person name="Begum T."/>
            <person name="Mejri S."/>
            <person name="Adams A."/>
            <person name="Chen W.-J."/>
            <person name="Guiguen Y."/>
        </authorList>
    </citation>
    <scope>NUCLEOTIDE SEQUENCE</scope>
    <source>
        <tissue evidence="1">Blood</tissue>
    </source>
</reference>
<comment type="caution">
    <text evidence="1">The sequence shown here is derived from an EMBL/GenBank/DDBJ whole genome shotgun (WGS) entry which is preliminary data.</text>
</comment>
<evidence type="ECO:0000313" key="2">
    <source>
        <dbReference type="Proteomes" id="UP000829720"/>
    </source>
</evidence>